<dbReference type="EMBL" id="CM001403">
    <property type="protein sequence ID" value="EHQ31149.1"/>
    <property type="molecule type" value="Genomic_DNA"/>
</dbReference>
<protein>
    <submittedName>
        <fullName evidence="4">TonB-dependent receptor</fullName>
    </submittedName>
</protein>
<proteinExistence type="predicted"/>
<dbReference type="RefSeq" id="WP_008513392.1">
    <property type="nucleotide sequence ID" value="NZ_CM001403.1"/>
</dbReference>
<keyword evidence="4" id="KW-0675">Receptor</keyword>
<dbReference type="InterPro" id="IPR041700">
    <property type="entry name" value="OMP_b-brl_3"/>
</dbReference>
<feature type="compositionally biased region" description="Gly residues" evidence="1">
    <location>
        <begin position="292"/>
        <end position="308"/>
    </location>
</feature>
<dbReference type="SUPFAM" id="SSF56935">
    <property type="entry name" value="Porins"/>
    <property type="match status" value="1"/>
</dbReference>
<dbReference type="HOGENOM" id="CLU_012729_0_1_10"/>
<feature type="domain" description="Outer membrane protein beta-barrel" evidence="3">
    <location>
        <begin position="448"/>
        <end position="831"/>
    </location>
</feature>
<dbReference type="InterPro" id="IPR008969">
    <property type="entry name" value="CarboxyPept-like_regulatory"/>
</dbReference>
<name>H1Y9W6_9SPHI</name>
<keyword evidence="5" id="KW-1185">Reference proteome</keyword>
<evidence type="ECO:0000313" key="5">
    <source>
        <dbReference type="Proteomes" id="UP000002774"/>
    </source>
</evidence>
<evidence type="ECO:0000313" key="4">
    <source>
        <dbReference type="EMBL" id="EHQ31149.1"/>
    </source>
</evidence>
<reference evidence="4" key="1">
    <citation type="submission" date="2011-09" db="EMBL/GenBank/DDBJ databases">
        <title>The permanent draft genome of Mucilaginibacter paludis DSM 18603.</title>
        <authorList>
            <consortium name="US DOE Joint Genome Institute (JGI-PGF)"/>
            <person name="Lucas S."/>
            <person name="Han J."/>
            <person name="Lapidus A."/>
            <person name="Bruce D."/>
            <person name="Goodwin L."/>
            <person name="Pitluck S."/>
            <person name="Peters L."/>
            <person name="Kyrpides N."/>
            <person name="Mavromatis K."/>
            <person name="Ivanova N."/>
            <person name="Mikhailova N."/>
            <person name="Held B."/>
            <person name="Detter J.C."/>
            <person name="Tapia R."/>
            <person name="Han C."/>
            <person name="Land M."/>
            <person name="Hauser L."/>
            <person name="Markowitz V."/>
            <person name="Cheng J.-F."/>
            <person name="Hugenholtz P."/>
            <person name="Woyke T."/>
            <person name="Wu D."/>
            <person name="Tindall B."/>
            <person name="Brambilla E."/>
            <person name="Klenk H.-P."/>
            <person name="Eisen J.A."/>
        </authorList>
    </citation>
    <scope>NUCLEOTIDE SEQUENCE [LARGE SCALE GENOMIC DNA]</scope>
    <source>
        <strain evidence="4">DSM 18603</strain>
    </source>
</reference>
<sequence>MFRKLILMLFLFLSSQGFAQQTLTVSGIVKDSTGLAVPGAKVTMLMANDSLSVSTGTNGVFSFTKVQQAPFSITISALGYLPNRKAYKGVTKTGAFFLGTTVLKNSSTLLNAVNIVGVNPIKLKEDTVEFNAAAYKVQDGAPVEDILKKLPGVDVDKDGNVTAQGKSVTKVRVNGKDFFNGDVKTATQNLPASIVQSIQIIDDYGDQANLTGLKTGESDKILNITIRPDKNYGYFGQLNLGDGADAQSGVLDKNESNRYVASGNLFKFNGDQQIAILANLNNTNANLFSFGGGGPRGGGPGGGGGGPSGNAASSNGITATRSAGLNYRDQWGKNISVYGSYSFSDNTVNTLSSTIQSNSSLNLPSINNYSSNQTDGKQNHRFNLNIEYKIDPLNYLKVSPTFSYAGVNTSLVQNSTLTNNNTVASDYILNSTLNSSSPNYGANVLYNHKFNTSGRNFSVNFSAGSTSLTQTQNPVYSYLAGVANAPVNQLISTDVKLDSVGASLSYMEPLSKRSFLELNYAYHYAHTTSDKATDTLTTANTRNRYNLLSNDYAFDFITNRVGLNYRFIEQKYNYTLGVALQPVLLSGYSAKAGADTRVSTLNFAPNARFVYNVSRSQSLNFNYSGASNQPIYTELQPVTDFSNSLYPVQGNPDLKPEFNNNLSLRYNKFDFMSGNVLFAGLSFTQTNNKIAANTITYPQSYTPDSKLAGTILTRYQNADGYYSAAGNYVYARPWQERRYTLMFNGNISYSNNISYVSNVAPVTYEQTTEKNIAKSINLTQGVKFRTSIDNIIDAELSTSYGVTSTNNSLKQNNLNNNFRTLNLGLNGKNYFYKTWTLSYDFTKTLYYGYTGATNPNILNAYVEKKFLKLNAGALRLSAFDLFNQNTGFSTTQNGSYITQTESNRLGRYFLLTFTLRLQKFAGQKPGLPNGAPRDGNPPMGGPPLGGPPMGDY</sequence>
<dbReference type="OrthoDB" id="1086219at2"/>
<dbReference type="eggNOG" id="COG4771">
    <property type="taxonomic scope" value="Bacteria"/>
</dbReference>
<dbReference type="Pfam" id="PF13620">
    <property type="entry name" value="CarboxypepD_reg"/>
    <property type="match status" value="1"/>
</dbReference>
<gene>
    <name evidence="4" type="ORF">Mucpa_7106</name>
</gene>
<feature type="region of interest" description="Disordered" evidence="1">
    <location>
        <begin position="924"/>
        <end position="952"/>
    </location>
</feature>
<feature type="signal peptide" evidence="2">
    <location>
        <begin position="1"/>
        <end position="19"/>
    </location>
</feature>
<accession>H1Y9W6</accession>
<keyword evidence="2" id="KW-0732">Signal</keyword>
<feature type="chain" id="PRO_5003557168" evidence="2">
    <location>
        <begin position="20"/>
        <end position="952"/>
    </location>
</feature>
<organism evidence="4 5">
    <name type="scientific">Mucilaginibacter paludis DSM 18603</name>
    <dbReference type="NCBI Taxonomy" id="714943"/>
    <lineage>
        <taxon>Bacteria</taxon>
        <taxon>Pseudomonadati</taxon>
        <taxon>Bacteroidota</taxon>
        <taxon>Sphingobacteriia</taxon>
        <taxon>Sphingobacteriales</taxon>
        <taxon>Sphingobacteriaceae</taxon>
        <taxon>Mucilaginibacter</taxon>
    </lineage>
</organism>
<dbReference type="Proteomes" id="UP000002774">
    <property type="component" value="Chromosome"/>
</dbReference>
<evidence type="ECO:0000256" key="2">
    <source>
        <dbReference type="SAM" id="SignalP"/>
    </source>
</evidence>
<evidence type="ECO:0000256" key="1">
    <source>
        <dbReference type="SAM" id="MobiDB-lite"/>
    </source>
</evidence>
<dbReference type="STRING" id="714943.Mucpa_7106"/>
<dbReference type="SUPFAM" id="SSF49464">
    <property type="entry name" value="Carboxypeptidase regulatory domain-like"/>
    <property type="match status" value="1"/>
</dbReference>
<feature type="region of interest" description="Disordered" evidence="1">
    <location>
        <begin position="292"/>
        <end position="317"/>
    </location>
</feature>
<evidence type="ECO:0000259" key="3">
    <source>
        <dbReference type="Pfam" id="PF14905"/>
    </source>
</evidence>
<dbReference type="Gene3D" id="2.60.40.1120">
    <property type="entry name" value="Carboxypeptidase-like, regulatory domain"/>
    <property type="match status" value="1"/>
</dbReference>
<dbReference type="Pfam" id="PF14905">
    <property type="entry name" value="OMP_b-brl_3"/>
    <property type="match status" value="1"/>
</dbReference>
<dbReference type="AlphaFoldDB" id="H1Y9W6"/>